<dbReference type="RefSeq" id="WP_192009867.1">
    <property type="nucleotide sequence ID" value="NZ_JACYTQ010000003.1"/>
</dbReference>
<dbReference type="Pfam" id="PF00072">
    <property type="entry name" value="Response_reg"/>
    <property type="match status" value="1"/>
</dbReference>
<sequence length="123" mass="13927">MKTHLEKTIFIVDDDPFWQSVLSQVLSDMGFKNIQLFNNGKDCLDNLHLNPSLVFLDYQMDETNGLEALPHIKSKNSNTNVVFCTSFEDLNVAISAMESGSHEYLLKSRATKTEVTRILTSLN</sequence>
<dbReference type="SMART" id="SM00448">
    <property type="entry name" value="REC"/>
    <property type="match status" value="1"/>
</dbReference>
<dbReference type="SUPFAM" id="SSF52172">
    <property type="entry name" value="CheY-like"/>
    <property type="match status" value="1"/>
</dbReference>
<name>A0ABR9AJN6_9BACT</name>
<dbReference type="Proteomes" id="UP000647133">
    <property type="component" value="Unassembled WGS sequence"/>
</dbReference>
<dbReference type="InterPro" id="IPR011006">
    <property type="entry name" value="CheY-like_superfamily"/>
</dbReference>
<accession>A0ABR9AJN6</accession>
<proteinExistence type="predicted"/>
<evidence type="ECO:0000259" key="2">
    <source>
        <dbReference type="PROSITE" id="PS50110"/>
    </source>
</evidence>
<dbReference type="PROSITE" id="PS50110">
    <property type="entry name" value="RESPONSE_REGULATORY"/>
    <property type="match status" value="1"/>
</dbReference>
<dbReference type="InterPro" id="IPR052048">
    <property type="entry name" value="ST_Response_Regulator"/>
</dbReference>
<protein>
    <submittedName>
        <fullName evidence="3">Response regulator</fullName>
    </submittedName>
</protein>
<evidence type="ECO:0000313" key="3">
    <source>
        <dbReference type="EMBL" id="MBD8488971.1"/>
    </source>
</evidence>
<organism evidence="3 4">
    <name type="scientific">Echinicola arenosa</name>
    <dbReference type="NCBI Taxonomy" id="2774144"/>
    <lineage>
        <taxon>Bacteria</taxon>
        <taxon>Pseudomonadati</taxon>
        <taxon>Bacteroidota</taxon>
        <taxon>Cytophagia</taxon>
        <taxon>Cytophagales</taxon>
        <taxon>Cyclobacteriaceae</taxon>
        <taxon>Echinicola</taxon>
    </lineage>
</organism>
<feature type="modified residue" description="4-aspartylphosphate" evidence="1">
    <location>
        <position position="57"/>
    </location>
</feature>
<dbReference type="Gene3D" id="3.40.50.2300">
    <property type="match status" value="1"/>
</dbReference>
<dbReference type="PANTHER" id="PTHR43228">
    <property type="entry name" value="TWO-COMPONENT RESPONSE REGULATOR"/>
    <property type="match status" value="1"/>
</dbReference>
<comment type="caution">
    <text evidence="3">The sequence shown here is derived from an EMBL/GenBank/DDBJ whole genome shotgun (WGS) entry which is preliminary data.</text>
</comment>
<dbReference type="PANTHER" id="PTHR43228:SF1">
    <property type="entry name" value="TWO-COMPONENT RESPONSE REGULATOR ARR22"/>
    <property type="match status" value="1"/>
</dbReference>
<evidence type="ECO:0000313" key="4">
    <source>
        <dbReference type="Proteomes" id="UP000647133"/>
    </source>
</evidence>
<reference evidence="3 4" key="1">
    <citation type="submission" date="2020-09" db="EMBL/GenBank/DDBJ databases">
        <title>Echinicola sp. CAU 1574 isolated from sand of Sido Beach.</title>
        <authorList>
            <person name="Kim W."/>
        </authorList>
    </citation>
    <scope>NUCLEOTIDE SEQUENCE [LARGE SCALE GENOMIC DNA]</scope>
    <source>
        <strain evidence="3 4">CAU 1574</strain>
    </source>
</reference>
<dbReference type="InterPro" id="IPR001789">
    <property type="entry name" value="Sig_transdc_resp-reg_receiver"/>
</dbReference>
<evidence type="ECO:0000256" key="1">
    <source>
        <dbReference type="PROSITE-ProRule" id="PRU00169"/>
    </source>
</evidence>
<keyword evidence="1" id="KW-0597">Phosphoprotein</keyword>
<dbReference type="EMBL" id="JACYTQ010000003">
    <property type="protein sequence ID" value="MBD8488971.1"/>
    <property type="molecule type" value="Genomic_DNA"/>
</dbReference>
<gene>
    <name evidence="3" type="ORF">IFO69_09465</name>
</gene>
<dbReference type="CDD" id="cd00156">
    <property type="entry name" value="REC"/>
    <property type="match status" value="1"/>
</dbReference>
<feature type="domain" description="Response regulatory" evidence="2">
    <location>
        <begin position="8"/>
        <end position="122"/>
    </location>
</feature>
<keyword evidence="4" id="KW-1185">Reference proteome</keyword>